<dbReference type="PANTHER" id="PTHR12081">
    <property type="entry name" value="TRANSCRIPTION FACTOR E2F"/>
    <property type="match status" value="1"/>
</dbReference>
<feature type="region of interest" description="Disordered" evidence="8">
    <location>
        <begin position="68"/>
        <end position="159"/>
    </location>
</feature>
<proteinExistence type="inferred from homology"/>
<dbReference type="OrthoDB" id="1743261at2759"/>
<evidence type="ECO:0000256" key="6">
    <source>
        <dbReference type="RuleBase" id="RU003796"/>
    </source>
</evidence>
<dbReference type="GO" id="GO:0046983">
    <property type="term" value="F:protein dimerization activity"/>
    <property type="evidence" value="ECO:0007669"/>
    <property type="project" value="InterPro"/>
</dbReference>
<keyword evidence="4 6" id="KW-0804">Transcription</keyword>
<evidence type="ECO:0000256" key="3">
    <source>
        <dbReference type="ARBA" id="ARBA00023125"/>
    </source>
</evidence>
<dbReference type="Pfam" id="PF02319">
    <property type="entry name" value="WHD_E2F_TDP"/>
    <property type="match status" value="1"/>
</dbReference>
<gene>
    <name evidence="10" type="ORF">NCGR_LOCUS44843</name>
</gene>
<dbReference type="SUPFAM" id="SSF144074">
    <property type="entry name" value="E2F-DP heterodimerization region"/>
    <property type="match status" value="1"/>
</dbReference>
<evidence type="ECO:0000256" key="8">
    <source>
        <dbReference type="SAM" id="MobiDB-lite"/>
    </source>
</evidence>
<organism evidence="10 11">
    <name type="scientific">Miscanthus lutarioriparius</name>
    <dbReference type="NCBI Taxonomy" id="422564"/>
    <lineage>
        <taxon>Eukaryota</taxon>
        <taxon>Viridiplantae</taxon>
        <taxon>Streptophyta</taxon>
        <taxon>Embryophyta</taxon>
        <taxon>Tracheophyta</taxon>
        <taxon>Spermatophyta</taxon>
        <taxon>Magnoliopsida</taxon>
        <taxon>Liliopsida</taxon>
        <taxon>Poales</taxon>
        <taxon>Poaceae</taxon>
        <taxon>PACMAD clade</taxon>
        <taxon>Panicoideae</taxon>
        <taxon>Andropogonodae</taxon>
        <taxon>Andropogoneae</taxon>
        <taxon>Saccharinae</taxon>
        <taxon>Miscanthus</taxon>
    </lineage>
</organism>
<keyword evidence="2 6" id="KW-0805">Transcription regulation</keyword>
<feature type="compositionally biased region" description="Low complexity" evidence="8">
    <location>
        <begin position="93"/>
        <end position="106"/>
    </location>
</feature>
<dbReference type="EMBL" id="CAJGYO010000011">
    <property type="protein sequence ID" value="CAD6261422.1"/>
    <property type="molecule type" value="Genomic_DNA"/>
</dbReference>
<reference evidence="10" key="1">
    <citation type="submission" date="2020-10" db="EMBL/GenBank/DDBJ databases">
        <authorList>
            <person name="Han B."/>
            <person name="Lu T."/>
            <person name="Zhao Q."/>
            <person name="Huang X."/>
            <person name="Zhao Y."/>
        </authorList>
    </citation>
    <scope>NUCLEOTIDE SEQUENCE</scope>
</reference>
<feature type="domain" description="E2F/DP family winged-helix DNA-binding" evidence="9">
    <location>
        <begin position="197"/>
        <end position="262"/>
    </location>
</feature>
<evidence type="ECO:0000313" key="10">
    <source>
        <dbReference type="EMBL" id="CAD6261422.1"/>
    </source>
</evidence>
<dbReference type="Gene3D" id="6.10.250.540">
    <property type="match status" value="1"/>
</dbReference>
<dbReference type="GO" id="GO:0000978">
    <property type="term" value="F:RNA polymerase II cis-regulatory region sequence-specific DNA binding"/>
    <property type="evidence" value="ECO:0007669"/>
    <property type="project" value="InterPro"/>
</dbReference>
<dbReference type="GO" id="GO:0090575">
    <property type="term" value="C:RNA polymerase II transcription regulator complex"/>
    <property type="evidence" value="ECO:0007669"/>
    <property type="project" value="TreeGrafter"/>
</dbReference>
<dbReference type="PANTHER" id="PTHR12081:SF89">
    <property type="entry name" value="OS04G0112200 PROTEIN"/>
    <property type="match status" value="1"/>
</dbReference>
<dbReference type="GO" id="GO:0000981">
    <property type="term" value="F:DNA-binding transcription factor activity, RNA polymerase II-specific"/>
    <property type="evidence" value="ECO:0007669"/>
    <property type="project" value="TreeGrafter"/>
</dbReference>
<evidence type="ECO:0000256" key="4">
    <source>
        <dbReference type="ARBA" id="ARBA00023163"/>
    </source>
</evidence>
<dbReference type="FunFam" id="1.10.10.10:FF:000008">
    <property type="entry name" value="E2F transcription factor 1"/>
    <property type="match status" value="1"/>
</dbReference>
<comment type="subcellular location">
    <subcellularLocation>
        <location evidence="6">Nucleus</location>
    </subcellularLocation>
</comment>
<keyword evidence="6" id="KW-0539">Nucleus</keyword>
<dbReference type="SMART" id="SM01372">
    <property type="entry name" value="E2F_TDP"/>
    <property type="match status" value="1"/>
</dbReference>
<dbReference type="CDD" id="cd14660">
    <property type="entry name" value="E2F_DD"/>
    <property type="match status" value="1"/>
</dbReference>
<dbReference type="Proteomes" id="UP000604825">
    <property type="component" value="Unassembled WGS sequence"/>
</dbReference>
<evidence type="ECO:0000259" key="9">
    <source>
        <dbReference type="SMART" id="SM01372"/>
    </source>
</evidence>
<accession>A0A811QU78</accession>
<dbReference type="InterPro" id="IPR015633">
    <property type="entry name" value="E2F"/>
</dbReference>
<dbReference type="SUPFAM" id="SSF46785">
    <property type="entry name" value="Winged helix' DNA-binding domain"/>
    <property type="match status" value="1"/>
</dbReference>
<protein>
    <recommendedName>
        <fullName evidence="9">E2F/DP family winged-helix DNA-binding domain-containing protein</fullName>
    </recommendedName>
</protein>
<evidence type="ECO:0000256" key="1">
    <source>
        <dbReference type="ARBA" id="ARBA00010940"/>
    </source>
</evidence>
<sequence>MDGGSSSLPLPQPPPPQVYLRCSVPPRHGPPVQAAPRVQLFRAPAPIPIFSSKPLAAVRVPIPPPAAVAAVASAPAPASATALAPPPPPPAPLASTDQPPQQQAGTMPPPPAPEPAAKRGPKPKAQSNEQNSGEYSQSENNMVETVQGHDKETTPGPVKATKRIKKLKASKHNLGTSNSGPIEGDADPSLSSLNHCRHDSSLSLLTKKFINLLQGAEDGTLDLNKAAETLEVQKRRMYDITNVLEGVHLIEKGLKNMIRWKGFDMSKPKDIECQISSLKEELESLYDEEFRLDDEIREAKDKIQALTLDEDKRKLLYLLKEDINKIPHFQGSTVIAINAPHGTCVEVPDPNADQYMYGNLGLQEKHYKIVLRNSMGPIDCYLISDRQEIFNPDQLVAADRLEPAVGTDSSQALQQMDCDPNQAPEKEWSNGGCMHTTEPSRKQENGILRIVPSDSDADADYWLASGVDASMTDAWGT</sequence>
<comment type="similarity">
    <text evidence="1 6">Belongs to the E2F/DP family.</text>
</comment>
<feature type="region of interest" description="Disordered" evidence="8">
    <location>
        <begin position="167"/>
        <end position="186"/>
    </location>
</feature>
<evidence type="ECO:0000313" key="11">
    <source>
        <dbReference type="Proteomes" id="UP000604825"/>
    </source>
</evidence>
<feature type="compositionally biased region" description="Low complexity" evidence="8">
    <location>
        <begin position="68"/>
        <end position="83"/>
    </location>
</feature>
<evidence type="ECO:0000256" key="7">
    <source>
        <dbReference type="SAM" id="Coils"/>
    </source>
</evidence>
<dbReference type="Pfam" id="PF16421">
    <property type="entry name" value="E2F_CC-MB"/>
    <property type="match status" value="1"/>
</dbReference>
<dbReference type="InterPro" id="IPR003316">
    <property type="entry name" value="E2F_WHTH_DNA-bd_dom"/>
</dbReference>
<keyword evidence="5" id="KW-0131">Cell cycle</keyword>
<keyword evidence="3 6" id="KW-0238">DNA-binding</keyword>
<feature type="coiled-coil region" evidence="7">
    <location>
        <begin position="275"/>
        <end position="302"/>
    </location>
</feature>
<feature type="region of interest" description="Disordered" evidence="8">
    <location>
        <begin position="1"/>
        <end position="35"/>
    </location>
</feature>
<comment type="caution">
    <text evidence="10">The sequence shown here is derived from an EMBL/GenBank/DDBJ whole genome shotgun (WGS) entry which is preliminary data.</text>
</comment>
<evidence type="ECO:0000256" key="5">
    <source>
        <dbReference type="ARBA" id="ARBA00023306"/>
    </source>
</evidence>
<dbReference type="Gene3D" id="1.10.10.10">
    <property type="entry name" value="Winged helix-like DNA-binding domain superfamily/Winged helix DNA-binding domain"/>
    <property type="match status" value="1"/>
</dbReference>
<evidence type="ECO:0000256" key="2">
    <source>
        <dbReference type="ARBA" id="ARBA00023015"/>
    </source>
</evidence>
<dbReference type="AlphaFoldDB" id="A0A811QU78"/>
<feature type="compositionally biased region" description="Polar residues" evidence="8">
    <location>
        <begin position="127"/>
        <end position="144"/>
    </location>
</feature>
<dbReference type="InterPro" id="IPR037241">
    <property type="entry name" value="E2F-DP_heterodim"/>
</dbReference>
<dbReference type="InterPro" id="IPR036390">
    <property type="entry name" value="WH_DNA-bd_sf"/>
</dbReference>
<keyword evidence="11" id="KW-1185">Reference proteome</keyword>
<name>A0A811QU78_9POAL</name>
<dbReference type="InterPro" id="IPR032198">
    <property type="entry name" value="E2F_CC-MB"/>
</dbReference>
<keyword evidence="7" id="KW-0175">Coiled coil</keyword>
<dbReference type="InterPro" id="IPR036388">
    <property type="entry name" value="WH-like_DNA-bd_sf"/>
</dbReference>